<feature type="region of interest" description="Disordered" evidence="1">
    <location>
        <begin position="70"/>
        <end position="115"/>
    </location>
</feature>
<dbReference type="EMBL" id="CCYA01000273">
    <property type="protein sequence ID" value="CEH15992.1"/>
    <property type="molecule type" value="Genomic_DNA"/>
</dbReference>
<feature type="region of interest" description="Disordered" evidence="1">
    <location>
        <begin position="1"/>
        <end position="51"/>
    </location>
</feature>
<organism evidence="2 3">
    <name type="scientific">Ceraceosorus bombacis</name>
    <dbReference type="NCBI Taxonomy" id="401625"/>
    <lineage>
        <taxon>Eukaryota</taxon>
        <taxon>Fungi</taxon>
        <taxon>Dikarya</taxon>
        <taxon>Basidiomycota</taxon>
        <taxon>Ustilaginomycotina</taxon>
        <taxon>Exobasidiomycetes</taxon>
        <taxon>Ceraceosorales</taxon>
        <taxon>Ceraceosoraceae</taxon>
        <taxon>Ceraceosorus</taxon>
    </lineage>
</organism>
<accession>A0A0P1BI17</accession>
<reference evidence="2 3" key="1">
    <citation type="submission" date="2014-09" db="EMBL/GenBank/DDBJ databases">
        <authorList>
            <person name="Magalhaes I.L.F."/>
            <person name="Oliveira U."/>
            <person name="Santos F.R."/>
            <person name="Vidigal T.H.D.A."/>
            <person name="Brescovit A.D."/>
            <person name="Santos A.J."/>
        </authorList>
    </citation>
    <scope>NUCLEOTIDE SEQUENCE [LARGE SCALE GENOMIC DNA]</scope>
</reference>
<evidence type="ECO:0000313" key="3">
    <source>
        <dbReference type="Proteomes" id="UP000054845"/>
    </source>
</evidence>
<feature type="compositionally biased region" description="Basic residues" evidence="1">
    <location>
        <begin position="1"/>
        <end position="11"/>
    </location>
</feature>
<dbReference type="OrthoDB" id="4676at2759"/>
<name>A0A0P1BI17_9BASI</name>
<dbReference type="Proteomes" id="UP000054845">
    <property type="component" value="Unassembled WGS sequence"/>
</dbReference>
<keyword evidence="3" id="KW-1185">Reference proteome</keyword>
<dbReference type="AlphaFoldDB" id="A0A0P1BI17"/>
<feature type="compositionally biased region" description="Basic and acidic residues" evidence="1">
    <location>
        <begin position="70"/>
        <end position="99"/>
    </location>
</feature>
<evidence type="ECO:0000313" key="2">
    <source>
        <dbReference type="EMBL" id="CEH15992.1"/>
    </source>
</evidence>
<proteinExistence type="predicted"/>
<sequence length="335" mass="36916">MPAQTRSKRGASSKDDPSEPPAKAAKTAKQPRAKKQGGKVETKKGSDPSLMKRLLSEDVYALAYPRIEKGHGEKDWSEEERVKPLPKEKTGQLEAEQRTDAVGQDRSTGKARGYTSPGLTPFAELICAILLSKPLSHRLGLRTIATLFSPPFGLYTPEALEKAGKEGRREPMYEARTQHKDKTADQLGDVVQGLREICGDDEQDVIELKAVREAVQGQERDEAVETARSKLTSGVKGLGPTGVDIFLRRIQAHEGWQAVYPFMDSRTASIAARLELIDEKAAEDSLRAASDLDEMLSTHVKDASDEKRRQAFTRLLDVLVGLDLEKKLDAVKNDS</sequence>
<evidence type="ECO:0000256" key="1">
    <source>
        <dbReference type="SAM" id="MobiDB-lite"/>
    </source>
</evidence>
<protein>
    <submittedName>
        <fullName evidence="2">Uncharacterized protein</fullName>
    </submittedName>
</protein>